<dbReference type="HOGENOM" id="CLU_923892_0_0_6"/>
<organism evidence="1 2">
    <name type="scientific">Oleispira antarctica RB-8</name>
    <dbReference type="NCBI Taxonomy" id="698738"/>
    <lineage>
        <taxon>Bacteria</taxon>
        <taxon>Pseudomonadati</taxon>
        <taxon>Pseudomonadota</taxon>
        <taxon>Gammaproteobacteria</taxon>
        <taxon>Oceanospirillales</taxon>
        <taxon>Oceanospirillaceae</taxon>
        <taxon>Oleispira</taxon>
    </lineage>
</organism>
<dbReference type="KEGG" id="oai:OLEAN_C23810"/>
<accession>R4YNM2</accession>
<dbReference type="EMBL" id="FO203512">
    <property type="protein sequence ID" value="CCK76557.1"/>
    <property type="molecule type" value="Genomic_DNA"/>
</dbReference>
<evidence type="ECO:0000313" key="1">
    <source>
        <dbReference type="EMBL" id="CCK76557.1"/>
    </source>
</evidence>
<dbReference type="AlphaFoldDB" id="R4YNM2"/>
<dbReference type="Proteomes" id="UP000032749">
    <property type="component" value="Chromosome"/>
</dbReference>
<name>R4YNM2_OLEAN</name>
<proteinExistence type="predicted"/>
<keyword evidence="2" id="KW-1185">Reference proteome</keyword>
<gene>
    <name evidence="1" type="ORF">OLEAN_C23810</name>
</gene>
<protein>
    <submittedName>
        <fullName evidence="1">Uncharacterized protein</fullName>
    </submittedName>
</protein>
<sequence length="301" mass="34223">MFINQGQKLEIKGKFFSLSLTANKNQQFSQESLSQYQSFVDKVDAFFEHMKKEHIIDLLHKNKPHKKIIRLFDKVSSAPLEHISFEANGILAQMEGIKLGFKTLKDFNAGAYRDIRRNLIKNSNSNSYYGFIFELTVASLLASNGIQFDVCSTRDGSPDFVLPINGNTYHIECRSVFSNAPEGSEEKYRLKVNQGINSKEKKKYAALNCALLIDTTPIERLRNTGVILTNKEVIPKESKFGCIGLFTNYTRTAHGTVILTHGWSRNYFNGINPDFKNILDSFIPFNPDDEEVHMVDAFTDI</sequence>
<reference evidence="1 2" key="1">
    <citation type="journal article" date="2013" name="Nat. Commun.">
        <title>Genome sequence and functional genomic analysis of the oil-degrading bacterium Oleispira antarctica.</title>
        <authorList>
            <person name="Kube M."/>
            <person name="Chernikova T.N."/>
            <person name="Al-Ramahi Y."/>
            <person name="Beloqui A."/>
            <person name="Lopez-Cortez N."/>
            <person name="Guazzaroni M.E."/>
            <person name="Heipieper H.J."/>
            <person name="Klages S."/>
            <person name="Kotsyurbenko O.R."/>
            <person name="Langer I."/>
            <person name="Nechitaylo T.Y."/>
            <person name="Lunsdorf H."/>
            <person name="Fernandez M."/>
            <person name="Juarez S."/>
            <person name="Ciordia S."/>
            <person name="Singer A."/>
            <person name="Kagan O."/>
            <person name="Egorova O."/>
            <person name="Petit P.A."/>
            <person name="Stogios P."/>
            <person name="Kim Y."/>
            <person name="Tchigvintsev A."/>
            <person name="Flick R."/>
            <person name="Denaro R."/>
            <person name="Genovese M."/>
            <person name="Albar J.P."/>
            <person name="Reva O.N."/>
            <person name="Martinez-Gomariz M."/>
            <person name="Tran H."/>
            <person name="Ferrer M."/>
            <person name="Savchenko A."/>
            <person name="Yakunin A.F."/>
            <person name="Yakimov M.M."/>
            <person name="Golyshina O.V."/>
            <person name="Reinhardt R."/>
            <person name="Golyshin P.N."/>
        </authorList>
    </citation>
    <scope>NUCLEOTIDE SEQUENCE [LARGE SCALE GENOMIC DNA]</scope>
</reference>
<evidence type="ECO:0000313" key="2">
    <source>
        <dbReference type="Proteomes" id="UP000032749"/>
    </source>
</evidence>